<dbReference type="AlphaFoldDB" id="A0A9P6MQ42"/>
<gene>
    <name evidence="2" type="ORF">BGZ80_002712</name>
</gene>
<sequence>MQSTQQVESAHRLIEQIGSDQHTPLKDLFTVIEPRLKDEDLTERRILLEDNTKADSRELHAKTYFPGVVDVNNKCLGRSAKEGMLDEIDALEEATGEHLDPAQPDIIVQQDDS</sequence>
<evidence type="ECO:0000313" key="2">
    <source>
        <dbReference type="EMBL" id="KAG0009131.1"/>
    </source>
</evidence>
<dbReference type="Proteomes" id="UP000703661">
    <property type="component" value="Unassembled WGS sequence"/>
</dbReference>
<reference evidence="2" key="1">
    <citation type="journal article" date="2020" name="Fungal Divers.">
        <title>Resolving the Mortierellaceae phylogeny through synthesis of multi-gene phylogenetics and phylogenomics.</title>
        <authorList>
            <person name="Vandepol N."/>
            <person name="Liber J."/>
            <person name="Desiro A."/>
            <person name="Na H."/>
            <person name="Kennedy M."/>
            <person name="Barry K."/>
            <person name="Grigoriev I.V."/>
            <person name="Miller A.N."/>
            <person name="O'Donnell K."/>
            <person name="Stajich J.E."/>
            <person name="Bonito G."/>
        </authorList>
    </citation>
    <scope>NUCLEOTIDE SEQUENCE</scope>
    <source>
        <strain evidence="2">NRRL 2769</strain>
    </source>
</reference>
<organism evidence="2 3">
    <name type="scientific">Entomortierella chlamydospora</name>
    <dbReference type="NCBI Taxonomy" id="101097"/>
    <lineage>
        <taxon>Eukaryota</taxon>
        <taxon>Fungi</taxon>
        <taxon>Fungi incertae sedis</taxon>
        <taxon>Mucoromycota</taxon>
        <taxon>Mortierellomycotina</taxon>
        <taxon>Mortierellomycetes</taxon>
        <taxon>Mortierellales</taxon>
        <taxon>Mortierellaceae</taxon>
        <taxon>Entomortierella</taxon>
    </lineage>
</organism>
<evidence type="ECO:0000313" key="3">
    <source>
        <dbReference type="Proteomes" id="UP000703661"/>
    </source>
</evidence>
<protein>
    <submittedName>
        <fullName evidence="2">Uncharacterized protein</fullName>
    </submittedName>
</protein>
<proteinExistence type="predicted"/>
<feature type="region of interest" description="Disordered" evidence="1">
    <location>
        <begin position="94"/>
        <end position="113"/>
    </location>
</feature>
<dbReference type="EMBL" id="JAAAID010001680">
    <property type="protein sequence ID" value="KAG0009131.1"/>
    <property type="molecule type" value="Genomic_DNA"/>
</dbReference>
<comment type="caution">
    <text evidence="2">The sequence shown here is derived from an EMBL/GenBank/DDBJ whole genome shotgun (WGS) entry which is preliminary data.</text>
</comment>
<evidence type="ECO:0000256" key="1">
    <source>
        <dbReference type="SAM" id="MobiDB-lite"/>
    </source>
</evidence>
<accession>A0A9P6MQ42</accession>
<name>A0A9P6MQ42_9FUNG</name>
<keyword evidence="3" id="KW-1185">Reference proteome</keyword>